<sequence length="70" mass="8203">MDLEKVLMVFGFLAEFRLDTQCQNLHCLRFHLSISVSICSRKSLIWSFEKLTVWEYIICLANKHINGPQS</sequence>
<evidence type="ECO:0000313" key="1">
    <source>
        <dbReference type="EMBL" id="RNA23154.1"/>
    </source>
</evidence>
<organism evidence="1 2">
    <name type="scientific">Brachionus plicatilis</name>
    <name type="common">Marine rotifer</name>
    <name type="synonym">Brachionus muelleri</name>
    <dbReference type="NCBI Taxonomy" id="10195"/>
    <lineage>
        <taxon>Eukaryota</taxon>
        <taxon>Metazoa</taxon>
        <taxon>Spiralia</taxon>
        <taxon>Gnathifera</taxon>
        <taxon>Rotifera</taxon>
        <taxon>Eurotatoria</taxon>
        <taxon>Monogononta</taxon>
        <taxon>Pseudotrocha</taxon>
        <taxon>Ploima</taxon>
        <taxon>Brachionidae</taxon>
        <taxon>Brachionus</taxon>
    </lineage>
</organism>
<accession>A0A3M7RI86</accession>
<name>A0A3M7RI86_BRAPC</name>
<gene>
    <name evidence="1" type="ORF">BpHYR1_031084</name>
</gene>
<dbReference type="EMBL" id="REGN01003343">
    <property type="protein sequence ID" value="RNA23154.1"/>
    <property type="molecule type" value="Genomic_DNA"/>
</dbReference>
<dbReference type="AlphaFoldDB" id="A0A3M7RI86"/>
<dbReference type="Proteomes" id="UP000276133">
    <property type="component" value="Unassembled WGS sequence"/>
</dbReference>
<reference evidence="1 2" key="1">
    <citation type="journal article" date="2018" name="Sci. Rep.">
        <title>Genomic signatures of local adaptation to the degree of environmental predictability in rotifers.</title>
        <authorList>
            <person name="Franch-Gras L."/>
            <person name="Hahn C."/>
            <person name="Garcia-Roger E.M."/>
            <person name="Carmona M.J."/>
            <person name="Serra M."/>
            <person name="Gomez A."/>
        </authorList>
    </citation>
    <scope>NUCLEOTIDE SEQUENCE [LARGE SCALE GENOMIC DNA]</scope>
    <source>
        <strain evidence="1">HYR1</strain>
    </source>
</reference>
<proteinExistence type="predicted"/>
<keyword evidence="2" id="KW-1185">Reference proteome</keyword>
<comment type="caution">
    <text evidence="1">The sequence shown here is derived from an EMBL/GenBank/DDBJ whole genome shotgun (WGS) entry which is preliminary data.</text>
</comment>
<protein>
    <submittedName>
        <fullName evidence="1">Uncharacterized protein</fullName>
    </submittedName>
</protein>
<evidence type="ECO:0000313" key="2">
    <source>
        <dbReference type="Proteomes" id="UP000276133"/>
    </source>
</evidence>